<keyword evidence="2" id="KW-1185">Reference proteome</keyword>
<gene>
    <name evidence="1" type="ORF">LMTR13_19715</name>
</gene>
<reference evidence="1 2" key="1">
    <citation type="submission" date="2016-07" db="EMBL/GenBank/DDBJ databases">
        <title>Complete genome sequence of Bradyrhizobium icense LMTR 13T, a potential inoculant strain isolated from lima bean (Phaseolus lunatus) in Peru.</title>
        <authorList>
            <person name="Ormeno-Orrillo E."/>
            <person name="Duran D."/>
            <person name="Rogel M.A."/>
            <person name="Rey L."/>
            <person name="Imperial J."/>
            <person name="Ruiz-Argueso T."/>
            <person name="Martinez-Romero E."/>
        </authorList>
    </citation>
    <scope>NUCLEOTIDE SEQUENCE [LARGE SCALE GENOMIC DNA]</scope>
    <source>
        <strain evidence="1 2">LMTR 13</strain>
    </source>
</reference>
<sequence length="79" mass="8754">MADQPRRPRTLNDARTEAEAAFKRATAKVAQAPAKQAAVPGVREQVTLRIDQDVLEWFQEGGPGWQDRINEALRKAAGK</sequence>
<dbReference type="EMBL" id="CP016428">
    <property type="protein sequence ID" value="ANW02063.1"/>
    <property type="molecule type" value="Genomic_DNA"/>
</dbReference>
<accession>A0A1B1UH56</accession>
<dbReference type="RefSeq" id="WP_065729276.1">
    <property type="nucleotide sequence ID" value="NZ_CP016428.1"/>
</dbReference>
<dbReference type="Pfam" id="PF14384">
    <property type="entry name" value="BrnA_antitoxin"/>
    <property type="match status" value="1"/>
</dbReference>
<dbReference type="AlphaFoldDB" id="A0A1B1UH56"/>
<evidence type="ECO:0000313" key="1">
    <source>
        <dbReference type="EMBL" id="ANW02063.1"/>
    </source>
</evidence>
<proteinExistence type="predicted"/>
<dbReference type="Proteomes" id="UP000092839">
    <property type="component" value="Chromosome"/>
</dbReference>
<evidence type="ECO:0000313" key="2">
    <source>
        <dbReference type="Proteomes" id="UP000092839"/>
    </source>
</evidence>
<dbReference type="STRING" id="1274631.LMTR13_19715"/>
<name>A0A1B1UH56_9BRAD</name>
<dbReference type="OrthoDB" id="361944at2"/>
<protein>
    <recommendedName>
        <fullName evidence="3">BrnA antitoxin family protein</fullName>
    </recommendedName>
</protein>
<dbReference type="KEGG" id="bic:LMTR13_19715"/>
<organism evidence="1 2">
    <name type="scientific">Bradyrhizobium icense</name>
    <dbReference type="NCBI Taxonomy" id="1274631"/>
    <lineage>
        <taxon>Bacteria</taxon>
        <taxon>Pseudomonadati</taxon>
        <taxon>Pseudomonadota</taxon>
        <taxon>Alphaproteobacteria</taxon>
        <taxon>Hyphomicrobiales</taxon>
        <taxon>Nitrobacteraceae</taxon>
        <taxon>Bradyrhizobium</taxon>
    </lineage>
</organism>
<dbReference type="InterPro" id="IPR025528">
    <property type="entry name" value="BrnA_antitoxin"/>
</dbReference>
<evidence type="ECO:0008006" key="3">
    <source>
        <dbReference type="Google" id="ProtNLM"/>
    </source>
</evidence>